<dbReference type="Proteomes" id="UP000184267">
    <property type="component" value="Unassembled WGS sequence"/>
</dbReference>
<proteinExistence type="predicted"/>
<dbReference type="Pfam" id="PF20236">
    <property type="entry name" value="DUF6593"/>
    <property type="match status" value="1"/>
</dbReference>
<keyword evidence="3" id="KW-1185">Reference proteome</keyword>
<name>A0A1M2VS11_TRAPU</name>
<comment type="caution">
    <text evidence="2">The sequence shown here is derived from an EMBL/GenBank/DDBJ whole genome shotgun (WGS) entry which is preliminary data.</text>
</comment>
<organism evidence="2 3">
    <name type="scientific">Trametes pubescens</name>
    <name type="common">White-rot fungus</name>
    <dbReference type="NCBI Taxonomy" id="154538"/>
    <lineage>
        <taxon>Eukaryota</taxon>
        <taxon>Fungi</taxon>
        <taxon>Dikarya</taxon>
        <taxon>Basidiomycota</taxon>
        <taxon>Agaricomycotina</taxon>
        <taxon>Agaricomycetes</taxon>
        <taxon>Polyporales</taxon>
        <taxon>Polyporaceae</taxon>
        <taxon>Trametes</taxon>
    </lineage>
</organism>
<evidence type="ECO:0000313" key="3">
    <source>
        <dbReference type="Proteomes" id="UP000184267"/>
    </source>
</evidence>
<dbReference type="InterPro" id="IPR046528">
    <property type="entry name" value="DUF6593"/>
</dbReference>
<dbReference type="OrthoDB" id="3360976at2759"/>
<reference evidence="2 3" key="1">
    <citation type="submission" date="2016-10" db="EMBL/GenBank/DDBJ databases">
        <title>Genome sequence of the basidiomycete white-rot fungus Trametes pubescens.</title>
        <authorList>
            <person name="Makela M.R."/>
            <person name="Granchi Z."/>
            <person name="Peng M."/>
            <person name="De Vries R.P."/>
            <person name="Grigoriev I."/>
            <person name="Riley R."/>
            <person name="Hilden K."/>
        </authorList>
    </citation>
    <scope>NUCLEOTIDE SEQUENCE [LARGE SCALE GENOMIC DNA]</scope>
    <source>
        <strain evidence="2 3">FBCC735</strain>
    </source>
</reference>
<dbReference type="EMBL" id="MNAD01000777">
    <property type="protein sequence ID" value="OJT10383.1"/>
    <property type="molecule type" value="Genomic_DNA"/>
</dbReference>
<dbReference type="AlphaFoldDB" id="A0A1M2VS11"/>
<protein>
    <recommendedName>
        <fullName evidence="1">DUF6593 domain-containing protein</fullName>
    </recommendedName>
</protein>
<dbReference type="OMA" id="GAVEWHT"/>
<gene>
    <name evidence="2" type="ORF">TRAPUB_13075</name>
</gene>
<sequence>MNISFTSSGLTNSAVVDSTTGQLLFELSTPLLGLHRNTTLRDAQNNVIGVYKRGTIHDEVTYQGRTMRVSEWLLKNSVFSSSDIDAEVQLVDCQTGELVANAHSKKLFSTKKMNMDVVQNGLPILDAIVLSFLICELRLRREQDAANAAAAGASG</sequence>
<evidence type="ECO:0000313" key="2">
    <source>
        <dbReference type="EMBL" id="OJT10383.1"/>
    </source>
</evidence>
<evidence type="ECO:0000259" key="1">
    <source>
        <dbReference type="Pfam" id="PF20236"/>
    </source>
</evidence>
<feature type="domain" description="DUF6593" evidence="1">
    <location>
        <begin position="10"/>
        <end position="140"/>
    </location>
</feature>
<accession>A0A1M2VS11</accession>